<organism evidence="2 3">
    <name type="scientific">Trichinella pseudospiralis</name>
    <name type="common">Parasitic roundworm</name>
    <dbReference type="NCBI Taxonomy" id="6337"/>
    <lineage>
        <taxon>Eukaryota</taxon>
        <taxon>Metazoa</taxon>
        <taxon>Ecdysozoa</taxon>
        <taxon>Nematoda</taxon>
        <taxon>Enoplea</taxon>
        <taxon>Dorylaimia</taxon>
        <taxon>Trichinellida</taxon>
        <taxon>Trichinellidae</taxon>
        <taxon>Trichinella</taxon>
    </lineage>
</organism>
<proteinExistence type="predicted"/>
<feature type="region of interest" description="Disordered" evidence="1">
    <location>
        <begin position="66"/>
        <end position="99"/>
    </location>
</feature>
<protein>
    <submittedName>
        <fullName evidence="2">Uncharacterized protein</fullName>
    </submittedName>
</protein>
<dbReference type="AlphaFoldDB" id="A0A0V1FVI2"/>
<evidence type="ECO:0000313" key="3">
    <source>
        <dbReference type="Proteomes" id="UP000054995"/>
    </source>
</evidence>
<name>A0A0V1FVI2_TRIPS</name>
<dbReference type="Proteomes" id="UP000054995">
    <property type="component" value="Unassembled WGS sequence"/>
</dbReference>
<evidence type="ECO:0000256" key="1">
    <source>
        <dbReference type="SAM" id="MobiDB-lite"/>
    </source>
</evidence>
<accession>A0A0V1FVI2</accession>
<feature type="compositionally biased region" description="Polar residues" evidence="1">
    <location>
        <begin position="88"/>
        <end position="99"/>
    </location>
</feature>
<evidence type="ECO:0000313" key="2">
    <source>
        <dbReference type="EMBL" id="KRY89977.1"/>
    </source>
</evidence>
<gene>
    <name evidence="2" type="ORF">T4D_4802</name>
</gene>
<keyword evidence="3" id="KW-1185">Reference proteome</keyword>
<dbReference type="EMBL" id="JYDT01000026">
    <property type="protein sequence ID" value="KRY89977.1"/>
    <property type="molecule type" value="Genomic_DNA"/>
</dbReference>
<comment type="caution">
    <text evidence="2">The sequence shown here is derived from an EMBL/GenBank/DDBJ whole genome shotgun (WGS) entry which is preliminary data.</text>
</comment>
<reference evidence="2 3" key="1">
    <citation type="submission" date="2015-01" db="EMBL/GenBank/DDBJ databases">
        <title>Evolution of Trichinella species and genotypes.</title>
        <authorList>
            <person name="Korhonen P.K."/>
            <person name="Edoardo P."/>
            <person name="Giuseppe L.R."/>
            <person name="Gasser R.B."/>
        </authorList>
    </citation>
    <scope>NUCLEOTIDE SEQUENCE [LARGE SCALE GENOMIC DNA]</scope>
    <source>
        <strain evidence="2">ISS470</strain>
    </source>
</reference>
<sequence>MLIRKFKIQRKCNTELIDVTRNGNISEVGFFNSIIKMFNMQSGVIRDTVRGRSELGINLHHGAKLPSGAEAASSADRGDRSVEGGSSVLIQPGSSRKKS</sequence>